<dbReference type="GO" id="GO:0005634">
    <property type="term" value="C:nucleus"/>
    <property type="evidence" value="ECO:0007669"/>
    <property type="project" value="UniProtKB-SubCell"/>
</dbReference>
<dbReference type="AlphaFoldDB" id="A0A7J0FGE7"/>
<keyword evidence="7" id="KW-1185">Reference proteome</keyword>
<evidence type="ECO:0000256" key="1">
    <source>
        <dbReference type="ARBA" id="ARBA00004123"/>
    </source>
</evidence>
<comment type="subcellular location">
    <subcellularLocation>
        <location evidence="1">Nucleus</location>
    </subcellularLocation>
</comment>
<dbReference type="Proteomes" id="UP000585474">
    <property type="component" value="Unassembled WGS sequence"/>
</dbReference>
<accession>A0A7J0FGE7</accession>
<protein>
    <submittedName>
        <fullName evidence="6">Uncharacterized protein</fullName>
    </submittedName>
</protein>
<dbReference type="OrthoDB" id="911161at2759"/>
<evidence type="ECO:0000256" key="2">
    <source>
        <dbReference type="ARBA" id="ARBA00023015"/>
    </source>
</evidence>
<evidence type="ECO:0000313" key="7">
    <source>
        <dbReference type="Proteomes" id="UP000585474"/>
    </source>
</evidence>
<sequence>MKKTFFFNLFPTKAEEDEGTANISFQLGRTLVEIRDLCPPPDPTNPWQIRKQPTISDVVTGRLILSHKETFEHIFRYWSVEMANYVLSGNKAPVVVWDVTEENNPLGYRNDNVYFERGSSEEFYVLGWMELARNRIVSPGDDIGLYWDIRSASFHFKVFQRQAQNVNA</sequence>
<dbReference type="EMBL" id="BJWL01000012">
    <property type="protein sequence ID" value="GFY97506.1"/>
    <property type="molecule type" value="Genomic_DNA"/>
</dbReference>
<comment type="caution">
    <text evidence="6">The sequence shown here is derived from an EMBL/GenBank/DDBJ whole genome shotgun (WGS) entry which is preliminary data.</text>
</comment>
<evidence type="ECO:0000313" key="6">
    <source>
        <dbReference type="EMBL" id="GFY97506.1"/>
    </source>
</evidence>
<organism evidence="6 7">
    <name type="scientific">Actinidia rufa</name>
    <dbReference type="NCBI Taxonomy" id="165716"/>
    <lineage>
        <taxon>Eukaryota</taxon>
        <taxon>Viridiplantae</taxon>
        <taxon>Streptophyta</taxon>
        <taxon>Embryophyta</taxon>
        <taxon>Tracheophyta</taxon>
        <taxon>Spermatophyta</taxon>
        <taxon>Magnoliopsida</taxon>
        <taxon>eudicotyledons</taxon>
        <taxon>Gunneridae</taxon>
        <taxon>Pentapetalae</taxon>
        <taxon>asterids</taxon>
        <taxon>Ericales</taxon>
        <taxon>Actinidiaceae</taxon>
        <taxon>Actinidia</taxon>
    </lineage>
</organism>
<dbReference type="GO" id="GO:0003677">
    <property type="term" value="F:DNA binding"/>
    <property type="evidence" value="ECO:0007669"/>
    <property type="project" value="UniProtKB-KW"/>
</dbReference>
<dbReference type="InterPro" id="IPR015300">
    <property type="entry name" value="DNA-bd_pseudobarrel_sf"/>
</dbReference>
<dbReference type="Gene3D" id="2.40.330.10">
    <property type="entry name" value="DNA-binding pseudobarrel domain"/>
    <property type="match status" value="1"/>
</dbReference>
<proteinExistence type="predicted"/>
<evidence type="ECO:0000256" key="3">
    <source>
        <dbReference type="ARBA" id="ARBA00023125"/>
    </source>
</evidence>
<evidence type="ECO:0000256" key="4">
    <source>
        <dbReference type="ARBA" id="ARBA00023163"/>
    </source>
</evidence>
<dbReference type="PANTHER" id="PTHR36264">
    <property type="entry name" value="SET DOMAIN-CONTAINING PROTEIN"/>
    <property type="match status" value="1"/>
</dbReference>
<reference evidence="6 7" key="1">
    <citation type="submission" date="2019-07" db="EMBL/GenBank/DDBJ databases">
        <title>De Novo Assembly of kiwifruit Actinidia rufa.</title>
        <authorList>
            <person name="Sugita-Konishi S."/>
            <person name="Sato K."/>
            <person name="Mori E."/>
            <person name="Abe Y."/>
            <person name="Kisaki G."/>
            <person name="Hamano K."/>
            <person name="Suezawa K."/>
            <person name="Otani M."/>
            <person name="Fukuda T."/>
            <person name="Manabe T."/>
            <person name="Gomi K."/>
            <person name="Tabuchi M."/>
            <person name="Akimitsu K."/>
            <person name="Kataoka I."/>
        </authorList>
    </citation>
    <scope>NUCLEOTIDE SEQUENCE [LARGE SCALE GENOMIC DNA]</scope>
    <source>
        <strain evidence="7">cv. Fuchu</strain>
    </source>
</reference>
<gene>
    <name evidence="6" type="ORF">Acr_12g0000470</name>
</gene>
<keyword evidence="5" id="KW-0539">Nucleus</keyword>
<name>A0A7J0FGE7_9ERIC</name>
<keyword evidence="4" id="KW-0804">Transcription</keyword>
<dbReference type="PANTHER" id="PTHR36264:SF5">
    <property type="entry name" value="SET DOMAIN-CONTAINING PROTEIN"/>
    <property type="match status" value="1"/>
</dbReference>
<evidence type="ECO:0000256" key="5">
    <source>
        <dbReference type="ARBA" id="ARBA00023242"/>
    </source>
</evidence>
<keyword evidence="2" id="KW-0805">Transcription regulation</keyword>
<keyword evidence="3" id="KW-0238">DNA-binding</keyword>